<sequence>MTMIEGPAALGLAVIGGRLERAMSRSDMVEVLIVAAELDRMVRNLGPVASTDQDRAALVRAHDLVLRTLATLEDEMLRGAQDRRRDTRLRLAYNQTQAA</sequence>
<dbReference type="RefSeq" id="WP_185796367.1">
    <property type="nucleotide sequence ID" value="NZ_JACLQD010000001.1"/>
</dbReference>
<organism evidence="1 2">
    <name type="scientific">Paragemmobacter straminiformis</name>
    <dbReference type="NCBI Taxonomy" id="2045119"/>
    <lineage>
        <taxon>Bacteria</taxon>
        <taxon>Pseudomonadati</taxon>
        <taxon>Pseudomonadota</taxon>
        <taxon>Alphaproteobacteria</taxon>
        <taxon>Rhodobacterales</taxon>
        <taxon>Paracoccaceae</taxon>
        <taxon>Paragemmobacter</taxon>
    </lineage>
</organism>
<accession>A0A842I6T8</accession>
<evidence type="ECO:0008006" key="3">
    <source>
        <dbReference type="Google" id="ProtNLM"/>
    </source>
</evidence>
<reference evidence="1 2" key="1">
    <citation type="journal article" date="2017" name="Int. J. Syst. Evol. Microbiol.">
        <title>Gemmobacter straminiformis sp. nov., isolated from an artificial fountain.</title>
        <authorList>
            <person name="Kang J.Y."/>
            <person name="Kim M.J."/>
            <person name="Chun J."/>
            <person name="Son K.P."/>
            <person name="Jahng K.Y."/>
        </authorList>
    </citation>
    <scope>NUCLEOTIDE SEQUENCE [LARGE SCALE GENOMIC DNA]</scope>
    <source>
        <strain evidence="1 2">CAM-8</strain>
    </source>
</reference>
<gene>
    <name evidence="1" type="ORF">H7F16_04700</name>
</gene>
<protein>
    <recommendedName>
        <fullName evidence="3">Flagellar protein FliT</fullName>
    </recommendedName>
</protein>
<dbReference type="AlphaFoldDB" id="A0A842I6T8"/>
<keyword evidence="2" id="KW-1185">Reference proteome</keyword>
<evidence type="ECO:0000313" key="2">
    <source>
        <dbReference type="Proteomes" id="UP000555411"/>
    </source>
</evidence>
<dbReference type="Proteomes" id="UP000555411">
    <property type="component" value="Unassembled WGS sequence"/>
</dbReference>
<proteinExistence type="predicted"/>
<comment type="caution">
    <text evidence="1">The sequence shown here is derived from an EMBL/GenBank/DDBJ whole genome shotgun (WGS) entry which is preliminary data.</text>
</comment>
<evidence type="ECO:0000313" key="1">
    <source>
        <dbReference type="EMBL" id="MBC2834794.1"/>
    </source>
</evidence>
<dbReference type="EMBL" id="JACLQD010000001">
    <property type="protein sequence ID" value="MBC2834794.1"/>
    <property type="molecule type" value="Genomic_DNA"/>
</dbReference>
<name>A0A842I6T8_9RHOB</name>